<dbReference type="InterPro" id="IPR025195">
    <property type="entry name" value="GTA_TIM_dom"/>
</dbReference>
<dbReference type="Proteomes" id="UP000219467">
    <property type="component" value="Unassembled WGS sequence"/>
</dbReference>
<dbReference type="RefSeq" id="WP_097029509.1">
    <property type="nucleotide sequence ID" value="NZ_OAOQ01000003.1"/>
</dbReference>
<dbReference type="Gene3D" id="3.20.20.80">
    <property type="entry name" value="Glycosidases"/>
    <property type="match status" value="1"/>
</dbReference>
<dbReference type="OrthoDB" id="8445115at2"/>
<feature type="region of interest" description="Disordered" evidence="1">
    <location>
        <begin position="666"/>
        <end position="685"/>
    </location>
</feature>
<evidence type="ECO:0000313" key="5">
    <source>
        <dbReference type="EMBL" id="SNX69043.1"/>
    </source>
</evidence>
<accession>A0A285CPZ4</accession>
<keyword evidence="6" id="KW-1185">Reference proteome</keyword>
<dbReference type="InterPro" id="IPR017853">
    <property type="entry name" value="GH"/>
</dbReference>
<reference evidence="6" key="1">
    <citation type="submission" date="2017-08" db="EMBL/GenBank/DDBJ databases">
        <authorList>
            <person name="Varghese N."/>
            <person name="Submissions S."/>
        </authorList>
    </citation>
    <scope>NUCLEOTIDE SEQUENCE [LARGE SCALE GENOMIC DNA]</scope>
    <source>
        <strain evidence="6">JA234</strain>
    </source>
</reference>
<evidence type="ECO:0000256" key="1">
    <source>
        <dbReference type="SAM" id="MobiDB-lite"/>
    </source>
</evidence>
<feature type="domain" description="GTA TIM-barrel-like" evidence="2">
    <location>
        <begin position="445"/>
        <end position="738"/>
    </location>
</feature>
<feature type="domain" description="Tip attachment protein J" evidence="3">
    <location>
        <begin position="799"/>
        <end position="955"/>
    </location>
</feature>
<dbReference type="CDD" id="cd19607">
    <property type="entry name" value="GTA_TIM-barrel-like"/>
    <property type="match status" value="1"/>
</dbReference>
<gene>
    <name evidence="5" type="ORF">SAMN05878503_10328</name>
</gene>
<evidence type="ECO:0000259" key="4">
    <source>
        <dbReference type="Pfam" id="PF23666"/>
    </source>
</evidence>
<feature type="domain" description="Rcc01698-like C-terminal" evidence="4">
    <location>
        <begin position="1046"/>
        <end position="1146"/>
    </location>
</feature>
<dbReference type="Pfam" id="PF13547">
    <property type="entry name" value="GTA_TIM"/>
    <property type="match status" value="1"/>
</dbReference>
<name>A0A285CPZ4_9RHOB</name>
<evidence type="ECO:0000259" key="3">
    <source>
        <dbReference type="Pfam" id="PF13550"/>
    </source>
</evidence>
<organism evidence="5 6">
    <name type="scientific">Cereibacter ovatus</name>
    <dbReference type="NCBI Taxonomy" id="439529"/>
    <lineage>
        <taxon>Bacteria</taxon>
        <taxon>Pseudomonadati</taxon>
        <taxon>Pseudomonadota</taxon>
        <taxon>Alphaproteobacteria</taxon>
        <taxon>Rhodobacterales</taxon>
        <taxon>Paracoccaceae</taxon>
        <taxon>Cereibacter</taxon>
    </lineage>
</organism>
<proteinExistence type="predicted"/>
<dbReference type="InterPro" id="IPR032876">
    <property type="entry name" value="J_dom"/>
</dbReference>
<dbReference type="InterPro" id="IPR056490">
    <property type="entry name" value="Rcc01698_C"/>
</dbReference>
<dbReference type="Pfam" id="PF23666">
    <property type="entry name" value="Rcc01698_C"/>
    <property type="match status" value="1"/>
</dbReference>
<evidence type="ECO:0000313" key="6">
    <source>
        <dbReference type="Proteomes" id="UP000219467"/>
    </source>
</evidence>
<evidence type="ECO:0000259" key="2">
    <source>
        <dbReference type="Pfam" id="PF13547"/>
    </source>
</evidence>
<dbReference type="SUPFAM" id="SSF51445">
    <property type="entry name" value="(Trans)glycosidases"/>
    <property type="match status" value="1"/>
</dbReference>
<protein>
    <submittedName>
        <fullName evidence="5">Putative tail protein</fullName>
    </submittedName>
</protein>
<sequence length="1301" mass="140031">MATLLLAAAGSAIGASFGGTLLGLSGGVIGRAIGATIGQVIDQRLMGPGSQTVQTGRIERFRLMGAGEGAAVPQLWGRNRVAGQVIWASRFLESQSESSSGGKGGGGAKTTVVSYSYSVSVAFALCEGEILRVGRIWADGTEISRRKLNMRVYRGTEDQLPDPKIEAVEGTGQAPAYRGIAYVVFEDLELEGFGNRVPQFSFEVLRSAQGTLAVRITSLQDVVKGVALVPGCGEYALATSRLAYRYGPGESGSANEHAPSGQSDLVTSLSQLTGELPACRSVSLVVSWFGNDLRCGSCEIRPKVEQVKFDAARMPWRVSGVARVAAQPIARVDGRPVYGGTPADAAVVEAIRALRERDQSVMFYPFILMEQLAGNGRPDPWSGAADQPVLPWRGRITVSVAPGVAGSPDRSEAAAAEVEAFFGAAEPSDFSIDGDQLRYDGPEDWRFRRFILHQAWLCRLAGGVEAFCIGSELRGLTQIRGAGDSYPAVAALKRLAADVRAILGAGTKIGYAADWSEWFGHHVGGDVRFHLDPLWSDPNIDFVGIDNYMPLSDWRDGEAHADAGWGSIHNLDYLKANIAGGEGFDWYYASPEDAEAQRRRPIEDGAHGEPWIYRPKDLKSWWSLPHHERIAGVRQAQPTDWVPKSKPIWFTEYGCAAIDKATNQPHLFVDPKSSESARPRGSSGSRDDAIAMNYLRAMAEYWGDGRNNPVSPLYGGPMVDMENAHVWCWDARPFPEFPALTDVWGDGGNYVHGHWLNGRAASQPLAAVVAEICERSGVTAVDVSGLHGLVRGYGVAEVGSARAALQPLMLACGFEALERDGLLVFRMRDGRAHVALTREGLVESSELDGAVEVLRAAEAETAGRVRLGYLEAEGDYAARQVEAAFPDEATFSVSQSEVPLVLTGAEARGTVERWLAEARVARDTVRFALPRSALSLGAGDVVEMDGRRWRIDRLEQADAQLAEAVRVEPALYRPANIADTPPAARSFAAPVPVYPVFLDLPLLTGAEIAHAPHLAVAASPWPGQVALWRAHEEAGYRLNRLLPVGATLGVTLSPLRAAPSGRWDMGDALRVRMQGMALSSASDTAVLNGANVMAIGDGSPDRWEVFQFAGAELVGPREWALTRRLRGQAGTDALIPDVWPEGSLVVLLNRALVQVDMPLGDRGLVRHFRIGAAGLGYDDPQVVHLTESFAGAGLRPYAPVHLRAVRQGGDLAVGWVRRTRLDGDSWEAREVPLGEASEMYLVQVRVGGQVVRRAEVAGPLWTYPAAEQARDGTQAAAFTIEVAQVSESYGPGLFRSLDIDG</sequence>
<dbReference type="EMBL" id="OAOQ01000003">
    <property type="protein sequence ID" value="SNX69043.1"/>
    <property type="molecule type" value="Genomic_DNA"/>
</dbReference>
<dbReference type="Pfam" id="PF13550">
    <property type="entry name" value="Phage-tail_3"/>
    <property type="match status" value="1"/>
</dbReference>